<dbReference type="Proteomes" id="UP000652761">
    <property type="component" value="Unassembled WGS sequence"/>
</dbReference>
<dbReference type="Pfam" id="PF07714">
    <property type="entry name" value="PK_Tyr_Ser-Thr"/>
    <property type="match status" value="1"/>
</dbReference>
<evidence type="ECO:0000256" key="10">
    <source>
        <dbReference type="ARBA" id="ARBA00022989"/>
    </source>
</evidence>
<comment type="catalytic activity">
    <reaction evidence="14">
        <text>L-threonyl-[protein] + ATP = O-phospho-L-threonyl-[protein] + ADP + H(+)</text>
        <dbReference type="Rhea" id="RHEA:46608"/>
        <dbReference type="Rhea" id="RHEA-COMP:11060"/>
        <dbReference type="Rhea" id="RHEA-COMP:11605"/>
        <dbReference type="ChEBI" id="CHEBI:15378"/>
        <dbReference type="ChEBI" id="CHEBI:30013"/>
        <dbReference type="ChEBI" id="CHEBI:30616"/>
        <dbReference type="ChEBI" id="CHEBI:61977"/>
        <dbReference type="ChEBI" id="CHEBI:456216"/>
        <dbReference type="EC" id="2.7.11.1"/>
    </reaction>
</comment>
<comment type="similarity">
    <text evidence="17">Belongs to the protein kinase superfamily.</text>
</comment>
<proteinExistence type="inferred from homology"/>
<dbReference type="FunFam" id="1.10.510.10:FF:000287">
    <property type="entry name" value="probable LRR receptor-like serine/threonine-protein kinase RKF3"/>
    <property type="match status" value="1"/>
</dbReference>
<reference evidence="20" key="1">
    <citation type="submission" date="2017-07" db="EMBL/GenBank/DDBJ databases">
        <title>Taro Niue Genome Assembly and Annotation.</title>
        <authorList>
            <person name="Atibalentja N."/>
            <person name="Keating K."/>
            <person name="Fields C.J."/>
        </authorList>
    </citation>
    <scope>NUCLEOTIDE SEQUENCE</scope>
    <source>
        <strain evidence="20">Niue_2</strain>
        <tissue evidence="20">Leaf</tissue>
    </source>
</reference>
<evidence type="ECO:0000256" key="8">
    <source>
        <dbReference type="ARBA" id="ARBA00022777"/>
    </source>
</evidence>
<gene>
    <name evidence="20" type="ORF">Taro_000266</name>
</gene>
<sequence length="374" mass="41651">MKCFGFFKDKSGSRPAGQKSVPATKSVSVNGTGTSRVRDSSSTKAKTQPLPSAPSSRGITALYEEKAHRLRVFDFSELRNATNDFNKMLKIGEGGFGSVYRGIIKPSDPHSERVAVAIKKLKQGGRQGHKQWLAEVQFLGIVNHPNLVKLFGYCSLDNDWGIQRLLVYEYLPNKTLEHHLFNRAYPALAWDTRLKIAISVAEGLRYLHEGLEVQVIYRDFKASNVLLDKDFNPKLSDFGLAREGPSDGRTHVTTVVVGTYGYACPDYVATGHLTIKSDVWSFGVVLLEILTGRRCLDRNRPGPEQKLLEWVKQFPVESGSFSMIMDPRLRNNFSVSAARSIAKVANTCLTKNRKQRPSMGEVVERLKLAIGSCS</sequence>
<evidence type="ECO:0000256" key="5">
    <source>
        <dbReference type="ARBA" id="ARBA00022692"/>
    </source>
</evidence>
<evidence type="ECO:0000313" key="20">
    <source>
        <dbReference type="EMBL" id="MQL67990.1"/>
    </source>
</evidence>
<dbReference type="Gene3D" id="1.10.510.10">
    <property type="entry name" value="Transferase(Phosphotransferase) domain 1"/>
    <property type="match status" value="1"/>
</dbReference>
<dbReference type="PROSITE" id="PS00108">
    <property type="entry name" value="PROTEIN_KINASE_ST"/>
    <property type="match status" value="1"/>
</dbReference>
<dbReference type="GO" id="GO:0016020">
    <property type="term" value="C:membrane"/>
    <property type="evidence" value="ECO:0007669"/>
    <property type="project" value="UniProtKB-SubCell"/>
</dbReference>
<dbReference type="EMBL" id="NMUH01000005">
    <property type="protein sequence ID" value="MQL67990.1"/>
    <property type="molecule type" value="Genomic_DNA"/>
</dbReference>
<dbReference type="EC" id="2.7.11.1" evidence="2"/>
<dbReference type="InterPro" id="IPR001245">
    <property type="entry name" value="Ser-Thr/Tyr_kinase_cat_dom"/>
</dbReference>
<feature type="compositionally biased region" description="Polar residues" evidence="18">
    <location>
        <begin position="21"/>
        <end position="35"/>
    </location>
</feature>
<keyword evidence="7 16" id="KW-0547">Nucleotide-binding</keyword>
<evidence type="ECO:0000256" key="3">
    <source>
        <dbReference type="ARBA" id="ARBA00022527"/>
    </source>
</evidence>
<evidence type="ECO:0000256" key="14">
    <source>
        <dbReference type="ARBA" id="ARBA00047899"/>
    </source>
</evidence>
<evidence type="ECO:0000313" key="21">
    <source>
        <dbReference type="Proteomes" id="UP000652761"/>
    </source>
</evidence>
<feature type="binding site" evidence="16">
    <location>
        <position position="120"/>
    </location>
    <ligand>
        <name>ATP</name>
        <dbReference type="ChEBI" id="CHEBI:30616"/>
    </ligand>
</feature>
<keyword evidence="12" id="KW-0675">Receptor</keyword>
<evidence type="ECO:0000256" key="12">
    <source>
        <dbReference type="ARBA" id="ARBA00023170"/>
    </source>
</evidence>
<comment type="catalytic activity">
    <reaction evidence="15">
        <text>L-seryl-[protein] + ATP = O-phospho-L-seryl-[protein] + ADP + H(+)</text>
        <dbReference type="Rhea" id="RHEA:17989"/>
        <dbReference type="Rhea" id="RHEA-COMP:9863"/>
        <dbReference type="Rhea" id="RHEA-COMP:11604"/>
        <dbReference type="ChEBI" id="CHEBI:15378"/>
        <dbReference type="ChEBI" id="CHEBI:29999"/>
        <dbReference type="ChEBI" id="CHEBI:30616"/>
        <dbReference type="ChEBI" id="CHEBI:83421"/>
        <dbReference type="ChEBI" id="CHEBI:456216"/>
        <dbReference type="EC" id="2.7.11.1"/>
    </reaction>
</comment>
<evidence type="ECO:0000256" key="1">
    <source>
        <dbReference type="ARBA" id="ARBA00004479"/>
    </source>
</evidence>
<keyword evidence="21" id="KW-1185">Reference proteome</keyword>
<comment type="subcellular location">
    <subcellularLocation>
        <location evidence="1">Membrane</location>
        <topology evidence="1">Single-pass type I membrane protein</topology>
    </subcellularLocation>
</comment>
<evidence type="ECO:0000256" key="6">
    <source>
        <dbReference type="ARBA" id="ARBA00022729"/>
    </source>
</evidence>
<accession>A0A843TG40</accession>
<keyword evidence="13" id="KW-0325">Glycoprotein</keyword>
<dbReference type="GO" id="GO:0004674">
    <property type="term" value="F:protein serine/threonine kinase activity"/>
    <property type="evidence" value="ECO:0007669"/>
    <property type="project" value="UniProtKB-KW"/>
</dbReference>
<keyword evidence="5" id="KW-0812">Transmembrane</keyword>
<dbReference type="AlphaFoldDB" id="A0A843TG40"/>
<name>A0A843TG40_COLES</name>
<dbReference type="GO" id="GO:0005524">
    <property type="term" value="F:ATP binding"/>
    <property type="evidence" value="ECO:0007669"/>
    <property type="project" value="UniProtKB-UniRule"/>
</dbReference>
<evidence type="ECO:0000256" key="13">
    <source>
        <dbReference type="ARBA" id="ARBA00023180"/>
    </source>
</evidence>
<keyword evidence="10" id="KW-1133">Transmembrane helix</keyword>
<organism evidence="20 21">
    <name type="scientific">Colocasia esculenta</name>
    <name type="common">Wild taro</name>
    <name type="synonym">Arum esculentum</name>
    <dbReference type="NCBI Taxonomy" id="4460"/>
    <lineage>
        <taxon>Eukaryota</taxon>
        <taxon>Viridiplantae</taxon>
        <taxon>Streptophyta</taxon>
        <taxon>Embryophyta</taxon>
        <taxon>Tracheophyta</taxon>
        <taxon>Spermatophyta</taxon>
        <taxon>Magnoliopsida</taxon>
        <taxon>Liliopsida</taxon>
        <taxon>Araceae</taxon>
        <taxon>Aroideae</taxon>
        <taxon>Colocasieae</taxon>
        <taxon>Colocasia</taxon>
    </lineage>
</organism>
<keyword evidence="9 16" id="KW-0067">ATP-binding</keyword>
<evidence type="ECO:0000256" key="18">
    <source>
        <dbReference type="SAM" id="MobiDB-lite"/>
    </source>
</evidence>
<feature type="compositionally biased region" description="Polar residues" evidence="18">
    <location>
        <begin position="42"/>
        <end position="58"/>
    </location>
</feature>
<feature type="region of interest" description="Disordered" evidence="18">
    <location>
        <begin position="8"/>
        <end position="58"/>
    </location>
</feature>
<evidence type="ECO:0000259" key="19">
    <source>
        <dbReference type="PROSITE" id="PS50011"/>
    </source>
</evidence>
<evidence type="ECO:0000256" key="17">
    <source>
        <dbReference type="RuleBase" id="RU000304"/>
    </source>
</evidence>
<comment type="caution">
    <text evidence="20">The sequence shown here is derived from an EMBL/GenBank/DDBJ whole genome shotgun (WGS) entry which is preliminary data.</text>
</comment>
<evidence type="ECO:0000256" key="9">
    <source>
        <dbReference type="ARBA" id="ARBA00022840"/>
    </source>
</evidence>
<evidence type="ECO:0000256" key="11">
    <source>
        <dbReference type="ARBA" id="ARBA00023136"/>
    </source>
</evidence>
<dbReference type="InterPro" id="IPR008271">
    <property type="entry name" value="Ser/Thr_kinase_AS"/>
</dbReference>
<dbReference type="PROSITE" id="PS00107">
    <property type="entry name" value="PROTEIN_KINASE_ATP"/>
    <property type="match status" value="1"/>
</dbReference>
<evidence type="ECO:0000256" key="7">
    <source>
        <dbReference type="ARBA" id="ARBA00022741"/>
    </source>
</evidence>
<dbReference type="PANTHER" id="PTHR45621">
    <property type="entry name" value="OS01G0588500 PROTEIN-RELATED"/>
    <property type="match status" value="1"/>
</dbReference>
<dbReference type="SUPFAM" id="SSF56112">
    <property type="entry name" value="Protein kinase-like (PK-like)"/>
    <property type="match status" value="1"/>
</dbReference>
<dbReference type="InterPro" id="IPR011009">
    <property type="entry name" value="Kinase-like_dom_sf"/>
</dbReference>
<dbReference type="Gene3D" id="3.30.200.20">
    <property type="entry name" value="Phosphorylase Kinase, domain 1"/>
    <property type="match status" value="1"/>
</dbReference>
<dbReference type="OrthoDB" id="4062651at2759"/>
<dbReference type="PROSITE" id="PS50011">
    <property type="entry name" value="PROTEIN_KINASE_DOM"/>
    <property type="match status" value="1"/>
</dbReference>
<keyword evidence="8" id="KW-0418">Kinase</keyword>
<evidence type="ECO:0000256" key="2">
    <source>
        <dbReference type="ARBA" id="ARBA00012513"/>
    </source>
</evidence>
<evidence type="ECO:0000256" key="16">
    <source>
        <dbReference type="PROSITE-ProRule" id="PRU10141"/>
    </source>
</evidence>
<dbReference type="InterPro" id="IPR050823">
    <property type="entry name" value="Plant_Ser_Thr_Prot_Kinase"/>
</dbReference>
<dbReference type="SMR" id="A0A843TG40"/>
<keyword evidence="6" id="KW-0732">Signal</keyword>
<dbReference type="InterPro" id="IPR017441">
    <property type="entry name" value="Protein_kinase_ATP_BS"/>
</dbReference>
<keyword evidence="11" id="KW-0472">Membrane</keyword>
<keyword evidence="3 17" id="KW-0723">Serine/threonine-protein kinase</keyword>
<dbReference type="InterPro" id="IPR000719">
    <property type="entry name" value="Prot_kinase_dom"/>
</dbReference>
<evidence type="ECO:0000256" key="4">
    <source>
        <dbReference type="ARBA" id="ARBA00022679"/>
    </source>
</evidence>
<protein>
    <recommendedName>
        <fullName evidence="2">non-specific serine/threonine protein kinase</fullName>
        <ecNumber evidence="2">2.7.11.1</ecNumber>
    </recommendedName>
</protein>
<evidence type="ECO:0000256" key="15">
    <source>
        <dbReference type="ARBA" id="ARBA00048679"/>
    </source>
</evidence>
<keyword evidence="4" id="KW-0808">Transferase</keyword>
<feature type="domain" description="Protein kinase" evidence="19">
    <location>
        <begin position="85"/>
        <end position="368"/>
    </location>
</feature>